<keyword evidence="7" id="KW-1133">Transmembrane helix</keyword>
<evidence type="ECO:0000256" key="1">
    <source>
        <dbReference type="ARBA" id="ARBA00000085"/>
    </source>
</evidence>
<dbReference type="InterPro" id="IPR003594">
    <property type="entry name" value="HATPase_dom"/>
</dbReference>
<dbReference type="InterPro" id="IPR050736">
    <property type="entry name" value="Sensor_HK_Regulatory"/>
</dbReference>
<dbReference type="GO" id="GO:0005524">
    <property type="term" value="F:ATP binding"/>
    <property type="evidence" value="ECO:0007669"/>
    <property type="project" value="UniProtKB-KW"/>
</dbReference>
<dbReference type="Proteomes" id="UP001596103">
    <property type="component" value="Unassembled WGS sequence"/>
</dbReference>
<sequence length="765" mass="81718">MRRGFARVLDQIVGAGFSSWGVAIGLLAAAAYGYTPAGEVLFAPLDRLHWGLVAPRARPVSRSRVATVVIDARTVAALGPVAAYSRATDVRLLERLHGAAAVCLDFAMVTPQPEDALLAPAIARHGRVVLSAQSSAQIGHAEVVLPPSPALAAAAAAIGQRNLLVGAGHTVQGIVPYLKVRATGDEEPHVVLQALRVAGDVEPLRNIRRFIQAQVSSMGQIVPGALALALPTHFNLDQYSYIDVLEGRVPESALAGRIVFVGDTATDLAGGPYRLSAASAPLARVQIDAIATNALLHGRIDLRVPPLAQMAIGVGIALGLIAICVLTPRRRLNLFAFGWAAFVIAALSVLPQVSQRWMPVGPALAICILVYAVYGWRRANNAHSALQRELDVLRAGPAGGVLPPVPDDTRSIDEIGDLMRRIRESRTAYVELIQSLPYPVFVEQGTKLVLSNEQGRELLDLLAGDDKDEAHRAILSLTRKESAAAKASREIRTAELTLNGRTQMMMVTPFGDGTDLADAGSMICFVDVHEIKAAAERDRMTLRHMAHDLRNPLATMLLLLNEHGASGRHTDADFLANLQRLVDYSLRVAQEFTQLSRAEHLDARTYVPLAAADLVAEAVDQVWHGAAAKKIDVEGPHVHGDEAFVLGNRDMLLRSLINLLDNAVKYSPPGTTVDVHVETQDAEVVIRVEDCGIGIAADALPHLFEPFFQAAGASDDPTLGVGLGLPLVQAVVTRHGGRIDVASTLGRGSSFTIRLPRVEADALAE</sequence>
<evidence type="ECO:0000256" key="3">
    <source>
        <dbReference type="ARBA" id="ARBA00022553"/>
    </source>
</evidence>
<keyword evidence="9" id="KW-0067">ATP-binding</keyword>
<feature type="transmembrane region" description="Helical" evidence="7">
    <location>
        <begin position="307"/>
        <end position="327"/>
    </location>
</feature>
<evidence type="ECO:0000256" key="4">
    <source>
        <dbReference type="ARBA" id="ARBA00022679"/>
    </source>
</evidence>
<dbReference type="Pfam" id="PF02518">
    <property type="entry name" value="HATPase_c"/>
    <property type="match status" value="1"/>
</dbReference>
<dbReference type="SUPFAM" id="SSF55874">
    <property type="entry name" value="ATPase domain of HSP90 chaperone/DNA topoisomerase II/histidine kinase"/>
    <property type="match status" value="1"/>
</dbReference>
<keyword evidence="5" id="KW-0418">Kinase</keyword>
<name>A0ABW0JD11_9BURK</name>
<dbReference type="InterPro" id="IPR007890">
    <property type="entry name" value="CHASE2"/>
</dbReference>
<keyword evidence="6" id="KW-0902">Two-component regulatory system</keyword>
<evidence type="ECO:0000256" key="5">
    <source>
        <dbReference type="ARBA" id="ARBA00022777"/>
    </source>
</evidence>
<comment type="catalytic activity">
    <reaction evidence="1">
        <text>ATP + protein L-histidine = ADP + protein N-phospho-L-histidine.</text>
        <dbReference type="EC" id="2.7.13.3"/>
    </reaction>
</comment>
<dbReference type="SMART" id="SM00387">
    <property type="entry name" value="HATPase_c"/>
    <property type="match status" value="1"/>
</dbReference>
<feature type="domain" description="Histidine kinase" evidence="8">
    <location>
        <begin position="544"/>
        <end position="759"/>
    </location>
</feature>
<keyword evidence="7" id="KW-0472">Membrane</keyword>
<dbReference type="SUPFAM" id="SSF47384">
    <property type="entry name" value="Homodimeric domain of signal transducing histidine kinase"/>
    <property type="match status" value="1"/>
</dbReference>
<dbReference type="PROSITE" id="PS50109">
    <property type="entry name" value="HIS_KIN"/>
    <property type="match status" value="1"/>
</dbReference>
<dbReference type="Gene3D" id="3.30.565.10">
    <property type="entry name" value="Histidine kinase-like ATPase, C-terminal domain"/>
    <property type="match status" value="1"/>
</dbReference>
<dbReference type="InterPro" id="IPR003661">
    <property type="entry name" value="HisK_dim/P_dom"/>
</dbReference>
<dbReference type="PANTHER" id="PTHR43711">
    <property type="entry name" value="TWO-COMPONENT HISTIDINE KINASE"/>
    <property type="match status" value="1"/>
</dbReference>
<comment type="caution">
    <text evidence="9">The sequence shown here is derived from an EMBL/GenBank/DDBJ whole genome shotgun (WGS) entry which is preliminary data.</text>
</comment>
<feature type="transmembrane region" description="Helical" evidence="7">
    <location>
        <begin position="357"/>
        <end position="376"/>
    </location>
</feature>
<dbReference type="PRINTS" id="PR00344">
    <property type="entry name" value="BCTRLSENSOR"/>
</dbReference>
<keyword evidence="9" id="KW-0547">Nucleotide-binding</keyword>
<dbReference type="InterPro" id="IPR005467">
    <property type="entry name" value="His_kinase_dom"/>
</dbReference>
<reference evidence="10" key="1">
    <citation type="journal article" date="2019" name="Int. J. Syst. Evol. Microbiol.">
        <title>The Global Catalogue of Microorganisms (GCM) 10K type strain sequencing project: providing services to taxonomists for standard genome sequencing and annotation.</title>
        <authorList>
            <consortium name="The Broad Institute Genomics Platform"/>
            <consortium name="The Broad Institute Genome Sequencing Center for Infectious Disease"/>
            <person name="Wu L."/>
            <person name="Ma J."/>
        </authorList>
    </citation>
    <scope>NUCLEOTIDE SEQUENCE [LARGE SCALE GENOMIC DNA]</scope>
    <source>
        <strain evidence="10">CCUG 56042</strain>
    </source>
</reference>
<feature type="transmembrane region" description="Helical" evidence="7">
    <location>
        <begin position="334"/>
        <end position="351"/>
    </location>
</feature>
<evidence type="ECO:0000256" key="7">
    <source>
        <dbReference type="SAM" id="Phobius"/>
    </source>
</evidence>
<proteinExistence type="predicted"/>
<dbReference type="InterPro" id="IPR036097">
    <property type="entry name" value="HisK_dim/P_sf"/>
</dbReference>
<dbReference type="CDD" id="cd00075">
    <property type="entry name" value="HATPase"/>
    <property type="match status" value="1"/>
</dbReference>
<dbReference type="EMBL" id="JBHSMP010000024">
    <property type="protein sequence ID" value="MFC5430805.1"/>
    <property type="molecule type" value="Genomic_DNA"/>
</dbReference>
<dbReference type="SMART" id="SM01080">
    <property type="entry name" value="CHASE2"/>
    <property type="match status" value="1"/>
</dbReference>
<keyword evidence="10" id="KW-1185">Reference proteome</keyword>
<protein>
    <recommendedName>
        <fullName evidence="2">histidine kinase</fullName>
        <ecNumber evidence="2">2.7.13.3</ecNumber>
    </recommendedName>
</protein>
<dbReference type="InterPro" id="IPR017181">
    <property type="entry name" value="Sig_transdc_His_kin_CHASE2"/>
</dbReference>
<dbReference type="InterPro" id="IPR004358">
    <property type="entry name" value="Sig_transdc_His_kin-like_C"/>
</dbReference>
<dbReference type="InterPro" id="IPR036890">
    <property type="entry name" value="HATPase_C_sf"/>
</dbReference>
<dbReference type="RefSeq" id="WP_377713560.1">
    <property type="nucleotide sequence ID" value="NZ_JBHSMP010000024.1"/>
</dbReference>
<dbReference type="EC" id="2.7.13.3" evidence="2"/>
<dbReference type="PIRSF" id="PIRSF037347">
    <property type="entry name" value="STHK_CHASE2_PAS_prd"/>
    <property type="match status" value="1"/>
</dbReference>
<gene>
    <name evidence="9" type="ORF">ACFPTO_18670</name>
</gene>
<dbReference type="Pfam" id="PF05226">
    <property type="entry name" value="CHASE2"/>
    <property type="match status" value="1"/>
</dbReference>
<accession>A0ABW0JD11</accession>
<keyword evidence="3" id="KW-0597">Phosphoprotein</keyword>
<evidence type="ECO:0000259" key="8">
    <source>
        <dbReference type="PROSITE" id="PS50109"/>
    </source>
</evidence>
<keyword evidence="4" id="KW-0808">Transferase</keyword>
<evidence type="ECO:0000313" key="9">
    <source>
        <dbReference type="EMBL" id="MFC5430805.1"/>
    </source>
</evidence>
<evidence type="ECO:0000313" key="10">
    <source>
        <dbReference type="Proteomes" id="UP001596103"/>
    </source>
</evidence>
<organism evidence="9 10">
    <name type="scientific">Paraburkholderia denitrificans</name>
    <dbReference type="NCBI Taxonomy" id="694025"/>
    <lineage>
        <taxon>Bacteria</taxon>
        <taxon>Pseudomonadati</taxon>
        <taxon>Pseudomonadota</taxon>
        <taxon>Betaproteobacteria</taxon>
        <taxon>Burkholderiales</taxon>
        <taxon>Burkholderiaceae</taxon>
        <taxon>Paraburkholderia</taxon>
    </lineage>
</organism>
<feature type="transmembrane region" description="Helical" evidence="7">
    <location>
        <begin position="12"/>
        <end position="34"/>
    </location>
</feature>
<evidence type="ECO:0000256" key="2">
    <source>
        <dbReference type="ARBA" id="ARBA00012438"/>
    </source>
</evidence>
<dbReference type="PANTHER" id="PTHR43711:SF28">
    <property type="entry name" value="SENSOR HISTIDINE KINASE YXDK"/>
    <property type="match status" value="1"/>
</dbReference>
<evidence type="ECO:0000256" key="6">
    <source>
        <dbReference type="ARBA" id="ARBA00023012"/>
    </source>
</evidence>
<keyword evidence="7" id="KW-0812">Transmembrane</keyword>
<dbReference type="CDD" id="cd00082">
    <property type="entry name" value="HisKA"/>
    <property type="match status" value="1"/>
</dbReference>